<dbReference type="Proteomes" id="UP001317532">
    <property type="component" value="Chromosome"/>
</dbReference>
<evidence type="ECO:0000256" key="2">
    <source>
        <dbReference type="ARBA" id="ARBA00022801"/>
    </source>
</evidence>
<dbReference type="PANTHER" id="PTHR11014">
    <property type="entry name" value="PEPTIDASE M20 FAMILY MEMBER"/>
    <property type="match status" value="1"/>
</dbReference>
<dbReference type="Pfam" id="PF01546">
    <property type="entry name" value="Peptidase_M20"/>
    <property type="match status" value="1"/>
</dbReference>
<dbReference type="SUPFAM" id="SSF55031">
    <property type="entry name" value="Bacterial exopeptidase dimerisation domain"/>
    <property type="match status" value="1"/>
</dbReference>
<evidence type="ECO:0000313" key="5">
    <source>
        <dbReference type="EMBL" id="BDE05135.1"/>
    </source>
</evidence>
<feature type="binding site" evidence="3">
    <location>
        <position position="107"/>
    </location>
    <ligand>
        <name>Mn(2+)</name>
        <dbReference type="ChEBI" id="CHEBI:29035"/>
        <label>2</label>
    </ligand>
</feature>
<evidence type="ECO:0000313" key="6">
    <source>
        <dbReference type="Proteomes" id="UP001317532"/>
    </source>
</evidence>
<accession>A0AAN1XSS9</accession>
<dbReference type="GO" id="GO:0046872">
    <property type="term" value="F:metal ion binding"/>
    <property type="evidence" value="ECO:0007669"/>
    <property type="project" value="UniProtKB-KW"/>
</dbReference>
<evidence type="ECO:0000256" key="3">
    <source>
        <dbReference type="PIRSR" id="PIRSR005962-1"/>
    </source>
</evidence>
<keyword evidence="3" id="KW-0479">Metal-binding</keyword>
<dbReference type="FunFam" id="3.30.70.360:FF:000014">
    <property type="entry name" value="N-acyl-L-amino acid amidohydrolase"/>
    <property type="match status" value="1"/>
</dbReference>
<dbReference type="NCBIfam" id="TIGR01891">
    <property type="entry name" value="amidohydrolases"/>
    <property type="match status" value="1"/>
</dbReference>
<dbReference type="AlphaFoldDB" id="A0AAN1XSS9"/>
<feature type="binding site" evidence="3">
    <location>
        <position position="167"/>
    </location>
    <ligand>
        <name>Mn(2+)</name>
        <dbReference type="ChEBI" id="CHEBI:29035"/>
        <label>2</label>
    </ligand>
</feature>
<keyword evidence="2" id="KW-0378">Hydrolase</keyword>
<evidence type="ECO:0000259" key="4">
    <source>
        <dbReference type="Pfam" id="PF07687"/>
    </source>
</evidence>
<dbReference type="InterPro" id="IPR017439">
    <property type="entry name" value="Amidohydrolase"/>
</dbReference>
<feature type="binding site" evidence="3">
    <location>
        <position position="365"/>
    </location>
    <ligand>
        <name>Mn(2+)</name>
        <dbReference type="ChEBI" id="CHEBI:29035"/>
        <label>2</label>
    </ligand>
</feature>
<dbReference type="InterPro" id="IPR036264">
    <property type="entry name" value="Bact_exopeptidase_dim_dom"/>
</dbReference>
<dbReference type="Gene3D" id="3.40.630.10">
    <property type="entry name" value="Zn peptidases"/>
    <property type="match status" value="1"/>
</dbReference>
<dbReference type="Pfam" id="PF07687">
    <property type="entry name" value="M20_dimer"/>
    <property type="match status" value="1"/>
</dbReference>
<feature type="domain" description="Peptidase M20 dimerisation" evidence="4">
    <location>
        <begin position="190"/>
        <end position="280"/>
    </location>
</feature>
<dbReference type="GO" id="GO:0016787">
    <property type="term" value="F:hydrolase activity"/>
    <property type="evidence" value="ECO:0007669"/>
    <property type="project" value="UniProtKB-KW"/>
</dbReference>
<dbReference type="PANTHER" id="PTHR11014:SF63">
    <property type="entry name" value="METALLOPEPTIDASE, PUTATIVE (AFU_ORTHOLOGUE AFUA_6G09600)-RELATED"/>
    <property type="match status" value="1"/>
</dbReference>
<dbReference type="KEGG" id="vab:WPS_04110"/>
<dbReference type="EMBL" id="AP025523">
    <property type="protein sequence ID" value="BDE05135.1"/>
    <property type="molecule type" value="Genomic_DNA"/>
</dbReference>
<keyword evidence="6" id="KW-1185">Reference proteome</keyword>
<comment type="cofactor">
    <cofactor evidence="3">
        <name>Mn(2+)</name>
        <dbReference type="ChEBI" id="CHEBI:29035"/>
    </cofactor>
    <text evidence="3">The Mn(2+) ion enhances activity.</text>
</comment>
<sequence length="395" mass="42394">MTAGILTVDVPPAVLETVVATRRDLHAHPELGFEEERTSAVVAERLRGLGLEVHTGIGKTGVVGVLRGSAPGKTVMLRADMDALPLEEENEVSYRSQTPVRMHACGHDGHVAMLLGAAELVVRRRDEVAGTICFLFQPAEEGKGGAKAMIEDGVLERFGIERAYGLHLASSQPAGIVGFREGLFYASSDSIEITIEGKGGHGAAPHLSVDPVYVASQFVVAVQQIVSRNIDPIEPAVVTIGAFNGGTTHNVIPSRVRLLGTVRAFDPGVRAAMAERIERVLRGICESSGATYEFTYLWRYPVTSNDVEQTRYVRALGERIVGAERCADVPRLMGAEDFSFFAERVSACFFTIGSNGGPESSWPHHHARFNIDESALAAGVTMMTALALDAPQHAP</sequence>
<dbReference type="InterPro" id="IPR011650">
    <property type="entry name" value="Peptidase_M20_dimer"/>
</dbReference>
<dbReference type="RefSeq" id="WP_317996200.1">
    <property type="nucleotide sequence ID" value="NZ_AP025523.1"/>
</dbReference>
<dbReference type="InterPro" id="IPR002933">
    <property type="entry name" value="Peptidase_M20"/>
</dbReference>
<proteinExistence type="inferred from homology"/>
<dbReference type="SUPFAM" id="SSF53187">
    <property type="entry name" value="Zn-dependent exopeptidases"/>
    <property type="match status" value="1"/>
</dbReference>
<name>A0AAN1XSS9_UNVUL</name>
<reference evidence="5 6" key="1">
    <citation type="journal article" date="2022" name="ISME Commun">
        <title>Vulcanimicrobium alpinus gen. nov. sp. nov., the first cultivated representative of the candidate phylum 'Eremiobacterota', is a metabolically versatile aerobic anoxygenic phototroph.</title>
        <authorList>
            <person name="Yabe S."/>
            <person name="Muto K."/>
            <person name="Abe K."/>
            <person name="Yokota A."/>
            <person name="Staudigel H."/>
            <person name="Tebo B.M."/>
        </authorList>
    </citation>
    <scope>NUCLEOTIDE SEQUENCE [LARGE SCALE GENOMIC DNA]</scope>
    <source>
        <strain evidence="5 6">WC8-2</strain>
    </source>
</reference>
<feature type="binding site" evidence="3">
    <location>
        <position position="105"/>
    </location>
    <ligand>
        <name>Mn(2+)</name>
        <dbReference type="ChEBI" id="CHEBI:29035"/>
        <label>2</label>
    </ligand>
</feature>
<evidence type="ECO:0000256" key="1">
    <source>
        <dbReference type="ARBA" id="ARBA00006153"/>
    </source>
</evidence>
<keyword evidence="3" id="KW-0464">Manganese</keyword>
<dbReference type="PIRSF" id="PIRSF005962">
    <property type="entry name" value="Pept_M20D_amidohydro"/>
    <property type="match status" value="1"/>
</dbReference>
<comment type="similarity">
    <text evidence="1">Belongs to the peptidase M20 family.</text>
</comment>
<dbReference type="Gene3D" id="3.30.70.360">
    <property type="match status" value="1"/>
</dbReference>
<protein>
    <submittedName>
        <fullName evidence="5">Peptidase M20</fullName>
    </submittedName>
</protein>
<feature type="binding site" evidence="3">
    <location>
        <position position="141"/>
    </location>
    <ligand>
        <name>Mn(2+)</name>
        <dbReference type="ChEBI" id="CHEBI:29035"/>
        <label>2</label>
    </ligand>
</feature>
<organism evidence="5 6">
    <name type="scientific">Vulcanimicrobium alpinum</name>
    <dbReference type="NCBI Taxonomy" id="3016050"/>
    <lineage>
        <taxon>Bacteria</taxon>
        <taxon>Bacillati</taxon>
        <taxon>Vulcanimicrobiota</taxon>
        <taxon>Vulcanimicrobiia</taxon>
        <taxon>Vulcanimicrobiales</taxon>
        <taxon>Vulcanimicrobiaceae</taxon>
        <taxon>Vulcanimicrobium</taxon>
    </lineage>
</organism>
<gene>
    <name evidence="5" type="ORF">WPS_04110</name>
</gene>